<evidence type="ECO:0000256" key="3">
    <source>
        <dbReference type="ARBA" id="ARBA00022475"/>
    </source>
</evidence>
<evidence type="ECO:0000259" key="8">
    <source>
        <dbReference type="Pfam" id="PF02308"/>
    </source>
</evidence>
<evidence type="ECO:0000256" key="5">
    <source>
        <dbReference type="ARBA" id="ARBA00022989"/>
    </source>
</evidence>
<dbReference type="AlphaFoldDB" id="U7DC03"/>
<accession>U7DC03</accession>
<name>U7DC03_9BACT</name>
<dbReference type="PATRIC" id="fig|1313304.3.peg.1107"/>
<dbReference type="eggNOG" id="COG1285">
    <property type="taxonomic scope" value="Bacteria"/>
</dbReference>
<dbReference type="PRINTS" id="PR01837">
    <property type="entry name" value="MGTCSAPBPROT"/>
</dbReference>
<feature type="transmembrane region" description="Helical" evidence="7">
    <location>
        <begin position="61"/>
        <end position="81"/>
    </location>
</feature>
<comment type="subcellular location">
    <subcellularLocation>
        <location evidence="1">Cell membrane</location>
        <topology evidence="1">Multi-pass membrane protein</topology>
    </subcellularLocation>
</comment>
<keyword evidence="5 7" id="KW-1133">Transmembrane helix</keyword>
<sequence>MPASEFLLRIATAFILGCFVGFERQYRQKFAGLRTHTLVSLGSAAFVLLSASLAAQEGGDPARIAAQIVSGIGFLGAGVILKDGQSVRGLNTAASLWCSASVGALAGAGLYLYAVVVAIAIILTHTLLRPLSLFIHGLPFSSSRSGFCEYTYTIRSDAES</sequence>
<dbReference type="InterPro" id="IPR003416">
    <property type="entry name" value="MgtC/SapB/SrpB/YhiD_fam"/>
</dbReference>
<evidence type="ECO:0000256" key="7">
    <source>
        <dbReference type="SAM" id="Phobius"/>
    </source>
</evidence>
<feature type="transmembrane region" description="Helical" evidence="7">
    <location>
        <begin position="93"/>
        <end position="123"/>
    </location>
</feature>
<dbReference type="EMBL" id="ASJR01000008">
    <property type="protein sequence ID" value="ERP31940.1"/>
    <property type="molecule type" value="Genomic_DNA"/>
</dbReference>
<dbReference type="OrthoDB" id="9811198at2"/>
<dbReference type="InterPro" id="IPR049177">
    <property type="entry name" value="MgtC_SapB_SrpB_YhiD_N"/>
</dbReference>
<dbReference type="PANTHER" id="PTHR33778:SF3">
    <property type="entry name" value="PROTEIN MGTC"/>
    <property type="match status" value="1"/>
</dbReference>
<gene>
    <name evidence="9" type="ORF">CALK_1159</name>
</gene>
<feature type="transmembrane region" description="Helical" evidence="7">
    <location>
        <begin position="35"/>
        <end position="55"/>
    </location>
</feature>
<keyword evidence="6 7" id="KW-0472">Membrane</keyword>
<dbReference type="STRING" id="1313304.CALK_1159"/>
<feature type="transmembrane region" description="Helical" evidence="7">
    <location>
        <begin position="6"/>
        <end position="23"/>
    </location>
</feature>
<dbReference type="RefSeq" id="WP_022636641.1">
    <property type="nucleotide sequence ID" value="NZ_ASJR01000008.1"/>
</dbReference>
<keyword evidence="10" id="KW-1185">Reference proteome</keyword>
<dbReference type="Pfam" id="PF02308">
    <property type="entry name" value="MgtC"/>
    <property type="match status" value="1"/>
</dbReference>
<dbReference type="Proteomes" id="UP000017148">
    <property type="component" value="Unassembled WGS sequence"/>
</dbReference>
<proteinExistence type="inferred from homology"/>
<evidence type="ECO:0000256" key="2">
    <source>
        <dbReference type="ARBA" id="ARBA00009298"/>
    </source>
</evidence>
<keyword evidence="4 7" id="KW-0812">Transmembrane</keyword>
<evidence type="ECO:0000256" key="1">
    <source>
        <dbReference type="ARBA" id="ARBA00004651"/>
    </source>
</evidence>
<comment type="similarity">
    <text evidence="2">Belongs to the MgtC/SapB family.</text>
</comment>
<reference evidence="9 10" key="1">
    <citation type="journal article" date="2013" name="Environ. Microbiol.">
        <title>Genome analysis of Chitinivibrio alkaliphilus gen. nov., sp. nov., a novel extremely haloalkaliphilic anaerobic chitinolytic bacterium from the candidate phylum Termite Group 3.</title>
        <authorList>
            <person name="Sorokin D.Y."/>
            <person name="Gumerov V.M."/>
            <person name="Rakitin A.L."/>
            <person name="Beletsky A.V."/>
            <person name="Damste J.S."/>
            <person name="Muyzer G."/>
            <person name="Mardanov A.V."/>
            <person name="Ravin N.V."/>
        </authorList>
    </citation>
    <scope>NUCLEOTIDE SEQUENCE [LARGE SCALE GENOMIC DNA]</scope>
    <source>
        <strain evidence="9 10">ACht1</strain>
    </source>
</reference>
<comment type="caution">
    <text evidence="9">The sequence shown here is derived from an EMBL/GenBank/DDBJ whole genome shotgun (WGS) entry which is preliminary data.</text>
</comment>
<evidence type="ECO:0000256" key="4">
    <source>
        <dbReference type="ARBA" id="ARBA00022692"/>
    </source>
</evidence>
<feature type="domain" description="MgtC/SapB/SrpB/YhiD N-terminal" evidence="8">
    <location>
        <begin position="11"/>
        <end position="132"/>
    </location>
</feature>
<evidence type="ECO:0000256" key="6">
    <source>
        <dbReference type="ARBA" id="ARBA00023136"/>
    </source>
</evidence>
<keyword evidence="3" id="KW-1003">Cell membrane</keyword>
<dbReference type="PANTHER" id="PTHR33778">
    <property type="entry name" value="PROTEIN MGTC"/>
    <property type="match status" value="1"/>
</dbReference>
<protein>
    <submittedName>
        <fullName evidence="9">MgtC family protein</fullName>
    </submittedName>
</protein>
<organism evidence="9 10">
    <name type="scientific">Chitinivibrio alkaliphilus ACht1</name>
    <dbReference type="NCBI Taxonomy" id="1313304"/>
    <lineage>
        <taxon>Bacteria</taxon>
        <taxon>Pseudomonadati</taxon>
        <taxon>Fibrobacterota</taxon>
        <taxon>Chitinivibrionia</taxon>
        <taxon>Chitinivibrionales</taxon>
        <taxon>Chitinivibrionaceae</taxon>
        <taxon>Chitinivibrio</taxon>
    </lineage>
</organism>
<evidence type="ECO:0000313" key="10">
    <source>
        <dbReference type="Proteomes" id="UP000017148"/>
    </source>
</evidence>
<evidence type="ECO:0000313" key="9">
    <source>
        <dbReference type="EMBL" id="ERP31940.1"/>
    </source>
</evidence>
<dbReference type="GO" id="GO:0005886">
    <property type="term" value="C:plasma membrane"/>
    <property type="evidence" value="ECO:0007669"/>
    <property type="project" value="UniProtKB-SubCell"/>
</dbReference>